<accession>A0ABR4AV58</accession>
<evidence type="ECO:0000313" key="2">
    <source>
        <dbReference type="Proteomes" id="UP001590951"/>
    </source>
</evidence>
<keyword evidence="2" id="KW-1185">Reference proteome</keyword>
<gene>
    <name evidence="1" type="ORF">ABVK25_010694</name>
</gene>
<protein>
    <submittedName>
        <fullName evidence="1">Uncharacterized protein</fullName>
    </submittedName>
</protein>
<organism evidence="1 2">
    <name type="scientific">Lepraria finkii</name>
    <dbReference type="NCBI Taxonomy" id="1340010"/>
    <lineage>
        <taxon>Eukaryota</taxon>
        <taxon>Fungi</taxon>
        <taxon>Dikarya</taxon>
        <taxon>Ascomycota</taxon>
        <taxon>Pezizomycotina</taxon>
        <taxon>Lecanoromycetes</taxon>
        <taxon>OSLEUM clade</taxon>
        <taxon>Lecanoromycetidae</taxon>
        <taxon>Lecanorales</taxon>
        <taxon>Lecanorineae</taxon>
        <taxon>Stereocaulaceae</taxon>
        <taxon>Lepraria</taxon>
    </lineage>
</organism>
<sequence length="118" mass="14231">MPGPRKPKTKALERSRRQFFQWYFVERLTLLDVKERMDKLSEVLRRVTGDDFVAPFKDWESRRRHWNTLSPTKWDIKNDQRGNPDLPIPADIVDLPLWQKGDKDVGNWRSFQLHNENK</sequence>
<name>A0ABR4AV58_9LECA</name>
<comment type="caution">
    <text evidence="1">The sequence shown here is derived from an EMBL/GenBank/DDBJ whole genome shotgun (WGS) entry which is preliminary data.</text>
</comment>
<dbReference type="EMBL" id="JBHFEH010000073">
    <property type="protein sequence ID" value="KAL2049023.1"/>
    <property type="molecule type" value="Genomic_DNA"/>
</dbReference>
<reference evidence="1 2" key="1">
    <citation type="submission" date="2024-09" db="EMBL/GenBank/DDBJ databases">
        <title>Rethinking Asexuality: The Enigmatic Case of Functional Sexual Genes in Lepraria (Stereocaulaceae).</title>
        <authorList>
            <person name="Doellman M."/>
            <person name="Sun Y."/>
            <person name="Barcenas-Pena A."/>
            <person name="Lumbsch H.T."/>
            <person name="Grewe F."/>
        </authorList>
    </citation>
    <scope>NUCLEOTIDE SEQUENCE [LARGE SCALE GENOMIC DNA]</scope>
    <source>
        <strain evidence="1 2">Grewe 0041</strain>
    </source>
</reference>
<dbReference type="Proteomes" id="UP001590951">
    <property type="component" value="Unassembled WGS sequence"/>
</dbReference>
<evidence type="ECO:0000313" key="1">
    <source>
        <dbReference type="EMBL" id="KAL2049023.1"/>
    </source>
</evidence>
<proteinExistence type="predicted"/>